<name>A2FKS6_TRIV3</name>
<dbReference type="InParanoid" id="A2FKS6"/>
<evidence type="ECO:0000256" key="3">
    <source>
        <dbReference type="ARBA" id="ARBA00044878"/>
    </source>
</evidence>
<comment type="catalytic activity">
    <reaction evidence="12">
        <text>L-histidyl-L-alpha-amino acid(out) = L-histidyl-L-alpha-amino acid(in)</text>
        <dbReference type="Rhea" id="RHEA:79379"/>
        <dbReference type="ChEBI" id="CHEBI:229964"/>
    </reaction>
</comment>
<comment type="catalytic activity">
    <reaction evidence="11">
        <text>L-arginyl-glycine(out) = L-arginyl-glycine(in)</text>
        <dbReference type="Rhea" id="RHEA:79391"/>
        <dbReference type="ChEBI" id="CHEBI:229955"/>
    </reaction>
</comment>
<evidence type="ECO:0000313" key="21">
    <source>
        <dbReference type="EMBL" id="EAX94500.1"/>
    </source>
</evidence>
<feature type="transmembrane region" description="Helical" evidence="19">
    <location>
        <begin position="12"/>
        <end position="33"/>
    </location>
</feature>
<comment type="catalytic activity">
    <reaction evidence="8">
        <text>L-aspartyl-L-lysine(out) = L-aspartyl-L-lysine(in)</text>
        <dbReference type="Rhea" id="RHEA:79411"/>
        <dbReference type="ChEBI" id="CHEBI:229953"/>
    </reaction>
</comment>
<evidence type="ECO:0000256" key="9">
    <source>
        <dbReference type="ARBA" id="ARBA00044899"/>
    </source>
</evidence>
<feature type="domain" description="Major facilitator superfamily (MFS) profile" evidence="20">
    <location>
        <begin position="14"/>
        <end position="258"/>
    </location>
</feature>
<dbReference type="Pfam" id="PF07690">
    <property type="entry name" value="MFS_1"/>
    <property type="match status" value="1"/>
</dbReference>
<evidence type="ECO:0000259" key="20">
    <source>
        <dbReference type="PROSITE" id="PS50850"/>
    </source>
</evidence>
<proteinExistence type="predicted"/>
<dbReference type="InterPro" id="IPR036259">
    <property type="entry name" value="MFS_trans_sf"/>
</dbReference>
<keyword evidence="22" id="KW-1185">Reference proteome</keyword>
<reference evidence="21" key="2">
    <citation type="journal article" date="2007" name="Science">
        <title>Draft genome sequence of the sexually transmitted pathogen Trichomonas vaginalis.</title>
        <authorList>
            <person name="Carlton J.M."/>
            <person name="Hirt R.P."/>
            <person name="Silva J.C."/>
            <person name="Delcher A.L."/>
            <person name="Schatz M."/>
            <person name="Zhao Q."/>
            <person name="Wortman J.R."/>
            <person name="Bidwell S.L."/>
            <person name="Alsmark U.C.M."/>
            <person name="Besteiro S."/>
            <person name="Sicheritz-Ponten T."/>
            <person name="Noel C.J."/>
            <person name="Dacks J.B."/>
            <person name="Foster P.G."/>
            <person name="Simillion C."/>
            <person name="Van de Peer Y."/>
            <person name="Miranda-Saavedra D."/>
            <person name="Barton G.J."/>
            <person name="Westrop G.D."/>
            <person name="Mueller S."/>
            <person name="Dessi D."/>
            <person name="Fiori P.L."/>
            <person name="Ren Q."/>
            <person name="Paulsen I."/>
            <person name="Zhang H."/>
            <person name="Bastida-Corcuera F.D."/>
            <person name="Simoes-Barbosa A."/>
            <person name="Brown M.T."/>
            <person name="Hayes R.D."/>
            <person name="Mukherjee M."/>
            <person name="Okumura C.Y."/>
            <person name="Schneider R."/>
            <person name="Smith A.J."/>
            <person name="Vanacova S."/>
            <person name="Villalvazo M."/>
            <person name="Haas B.J."/>
            <person name="Pertea M."/>
            <person name="Feldblyum T.V."/>
            <person name="Utterback T.R."/>
            <person name="Shu C.L."/>
            <person name="Osoegawa K."/>
            <person name="de Jong P.J."/>
            <person name="Hrdy I."/>
            <person name="Horvathova L."/>
            <person name="Zubacova Z."/>
            <person name="Dolezal P."/>
            <person name="Malik S.B."/>
            <person name="Logsdon J.M. Jr."/>
            <person name="Henze K."/>
            <person name="Gupta A."/>
            <person name="Wang C.C."/>
            <person name="Dunne R.L."/>
            <person name="Upcroft J.A."/>
            <person name="Upcroft P."/>
            <person name="White O."/>
            <person name="Salzberg S.L."/>
            <person name="Tang P."/>
            <person name="Chiu C.-H."/>
            <person name="Lee Y.-S."/>
            <person name="Embley T.M."/>
            <person name="Coombs G.H."/>
            <person name="Mottram J.C."/>
            <person name="Tachezy J."/>
            <person name="Fraser-Liggett C.M."/>
            <person name="Johnson P.J."/>
        </authorList>
    </citation>
    <scope>NUCLEOTIDE SEQUENCE [LARGE SCALE GENOMIC DNA]</scope>
    <source>
        <strain evidence="21">G3</strain>
    </source>
</reference>
<dbReference type="PANTHER" id="PTHR23512:SF11">
    <property type="entry name" value="MAJOR FACILITATOR SUPERFAMILY PROTEIN"/>
    <property type="match status" value="1"/>
</dbReference>
<evidence type="ECO:0000256" key="6">
    <source>
        <dbReference type="ARBA" id="ARBA00044891"/>
    </source>
</evidence>
<evidence type="ECO:0000313" key="22">
    <source>
        <dbReference type="Proteomes" id="UP000001542"/>
    </source>
</evidence>
<dbReference type="FunCoup" id="A2FKS6">
    <property type="interactions" value="235"/>
</dbReference>
<dbReference type="VEuPathDB" id="TrichDB:TVAGG3_0727420"/>
<dbReference type="VEuPathDB" id="TrichDB:TVAG_241870"/>
<evidence type="ECO:0000256" key="15">
    <source>
        <dbReference type="ARBA" id="ARBA00044985"/>
    </source>
</evidence>
<evidence type="ECO:0000256" key="18">
    <source>
        <dbReference type="ARBA" id="ARBA00046376"/>
    </source>
</evidence>
<evidence type="ECO:0000256" key="16">
    <source>
        <dbReference type="ARBA" id="ARBA00045018"/>
    </source>
</evidence>
<feature type="transmembrane region" description="Helical" evidence="19">
    <location>
        <begin position="142"/>
        <end position="163"/>
    </location>
</feature>
<evidence type="ECO:0000256" key="10">
    <source>
        <dbReference type="ARBA" id="ARBA00044900"/>
    </source>
</evidence>
<comment type="catalytic activity">
    <reaction evidence="9">
        <text>L-arginyl-L-alpha-amino acid(out) = L-arginyl-L-alpha-amino acid(in)</text>
        <dbReference type="Rhea" id="RHEA:79371"/>
        <dbReference type="ChEBI" id="CHEBI:84315"/>
    </reaction>
</comment>
<comment type="catalytic activity">
    <reaction evidence="14">
        <text>L-lysyl-glycine(out) = L-lysyl-glycine(in)</text>
        <dbReference type="Rhea" id="RHEA:79407"/>
        <dbReference type="ChEBI" id="CHEBI:191202"/>
    </reaction>
</comment>
<gene>
    <name evidence="21" type="ORF">TVAG_241870</name>
</gene>
<evidence type="ECO:0000256" key="5">
    <source>
        <dbReference type="ARBA" id="ARBA00044884"/>
    </source>
</evidence>
<feature type="transmembrane region" description="Helical" evidence="19">
    <location>
        <begin position="54"/>
        <end position="78"/>
    </location>
</feature>
<protein>
    <recommendedName>
        <fullName evidence="15">Lysosomal dipeptide transporter MFSD1</fullName>
    </recommendedName>
    <alternativeName>
        <fullName evidence="16">Major facilitator superfamily domain-containing protein 1</fullName>
    </alternativeName>
</protein>
<comment type="function">
    <text evidence="17">Lysosomal dipeptide uniporter that selectively exports lysine, arginine or histidine-containing dipeptides with a net positive charge from the lysosome lumen into the cytosol. Could play a role in a specific type of protein O-glycosylation indirectly regulating macrophages migration and tissue invasion. Also essential for liver homeostasis.</text>
</comment>
<comment type="subunit">
    <text evidence="18">Homodimer. Interacts with lysosomal protein GLMP (via lumenal domain); the interaction starts while both proteins are still in the endoplasmic reticulum and is required for stabilization of MFSD1 in lysosomes but has no direct effect on its targeting to lysosomes or transporter activity.</text>
</comment>
<evidence type="ECO:0000256" key="13">
    <source>
        <dbReference type="ARBA" id="ARBA00044919"/>
    </source>
</evidence>
<dbReference type="Proteomes" id="UP000001542">
    <property type="component" value="Unassembled WGS sequence"/>
</dbReference>
<evidence type="ECO:0000256" key="12">
    <source>
        <dbReference type="ARBA" id="ARBA00044912"/>
    </source>
</evidence>
<evidence type="ECO:0000256" key="4">
    <source>
        <dbReference type="ARBA" id="ARBA00044881"/>
    </source>
</evidence>
<comment type="catalytic activity">
    <reaction evidence="3">
        <text>L-histidyl-glycine(out) = L-histidyl-glycine(in)</text>
        <dbReference type="Rhea" id="RHEA:79395"/>
        <dbReference type="ChEBI" id="CHEBI:229957"/>
    </reaction>
</comment>
<evidence type="ECO:0000256" key="1">
    <source>
        <dbReference type="ARBA" id="ARBA00004141"/>
    </source>
</evidence>
<dbReference type="EMBL" id="DS113854">
    <property type="protein sequence ID" value="EAX94500.1"/>
    <property type="molecule type" value="Genomic_DNA"/>
</dbReference>
<keyword evidence="19" id="KW-0472">Membrane</keyword>
<evidence type="ECO:0000256" key="7">
    <source>
        <dbReference type="ARBA" id="ARBA00044893"/>
    </source>
</evidence>
<dbReference type="GO" id="GO:0022857">
    <property type="term" value="F:transmembrane transporter activity"/>
    <property type="evidence" value="ECO:0007669"/>
    <property type="project" value="InterPro"/>
</dbReference>
<comment type="catalytic activity">
    <reaction evidence="5">
        <text>L-alpha-aminoacyl-L-histidine(out) = L-alpha-aminoacyl-L-histidine(in)</text>
        <dbReference type="Rhea" id="RHEA:79375"/>
        <dbReference type="ChEBI" id="CHEBI:229967"/>
    </reaction>
</comment>
<dbReference type="AlphaFoldDB" id="A2FKS6"/>
<dbReference type="InterPro" id="IPR020846">
    <property type="entry name" value="MFS_dom"/>
</dbReference>
<comment type="catalytic activity">
    <reaction evidence="2">
        <text>L-lysyl-L-alanine(out) = L-lysyl-L-alanine(in)</text>
        <dbReference type="Rhea" id="RHEA:79399"/>
        <dbReference type="ChEBI" id="CHEBI:229954"/>
    </reaction>
</comment>
<evidence type="ECO:0000256" key="17">
    <source>
        <dbReference type="ARBA" id="ARBA00045709"/>
    </source>
</evidence>
<comment type="subcellular location">
    <subcellularLocation>
        <location evidence="1">Membrane</location>
        <topology evidence="1">Multi-pass membrane protein</topology>
    </subcellularLocation>
</comment>
<dbReference type="PANTHER" id="PTHR23512">
    <property type="entry name" value="MAJOR FACILITATOR SUPERFAMILY DOMAIN-CONTAINING PROTEIN 1"/>
    <property type="match status" value="1"/>
</dbReference>
<feature type="transmembrane region" description="Helical" evidence="19">
    <location>
        <begin position="237"/>
        <end position="255"/>
    </location>
</feature>
<accession>A2FKS6</accession>
<organism evidence="21 22">
    <name type="scientific">Trichomonas vaginalis (strain ATCC PRA-98 / G3)</name>
    <dbReference type="NCBI Taxonomy" id="412133"/>
    <lineage>
        <taxon>Eukaryota</taxon>
        <taxon>Metamonada</taxon>
        <taxon>Parabasalia</taxon>
        <taxon>Trichomonadida</taxon>
        <taxon>Trichomonadidae</taxon>
        <taxon>Trichomonas</taxon>
    </lineage>
</organism>
<evidence type="ECO:0000256" key="14">
    <source>
        <dbReference type="ARBA" id="ARBA00044924"/>
    </source>
</evidence>
<evidence type="ECO:0000256" key="11">
    <source>
        <dbReference type="ARBA" id="ARBA00044903"/>
    </source>
</evidence>
<comment type="catalytic activity">
    <reaction evidence="10">
        <text>L-lysyl-L-lysine(out) = L-lysyl-L-lysine(in)</text>
        <dbReference type="Rhea" id="RHEA:79403"/>
        <dbReference type="ChEBI" id="CHEBI:229956"/>
    </reaction>
</comment>
<dbReference type="SMR" id="A2FKS6"/>
<keyword evidence="19" id="KW-1133">Transmembrane helix</keyword>
<feature type="transmembrane region" description="Helical" evidence="19">
    <location>
        <begin position="175"/>
        <end position="194"/>
    </location>
</feature>
<evidence type="ECO:0000256" key="8">
    <source>
        <dbReference type="ARBA" id="ARBA00044898"/>
    </source>
</evidence>
<keyword evidence="19" id="KW-0812">Transmembrane</keyword>
<dbReference type="GO" id="GO:0016020">
    <property type="term" value="C:membrane"/>
    <property type="evidence" value="ECO:0007669"/>
    <property type="project" value="UniProtKB-SubCell"/>
</dbReference>
<dbReference type="OrthoDB" id="10021397at2759"/>
<dbReference type="PROSITE" id="PS50850">
    <property type="entry name" value="MFS"/>
    <property type="match status" value="1"/>
</dbReference>
<dbReference type="KEGG" id="tva:4752233"/>
<feature type="transmembrane region" description="Helical" evidence="19">
    <location>
        <begin position="115"/>
        <end position="136"/>
    </location>
</feature>
<dbReference type="SUPFAM" id="SSF103473">
    <property type="entry name" value="MFS general substrate transporter"/>
    <property type="match status" value="1"/>
</dbReference>
<dbReference type="Gene3D" id="1.20.1250.20">
    <property type="entry name" value="MFS general substrate transporter like domains"/>
    <property type="match status" value="1"/>
</dbReference>
<sequence length="258" mass="28760">MDKVIEAKRPISFHIIRITLVGCLGILQVITAFQKTCPSIVAIDMAMSYNVEKHRLGTFAALYFYPYSVFQIISGLLVDYFDPVWVVTIFGILASAGSVMCGFSRNLFEGIIGRILVGIGTAPVLVGAMKIFRNWFKKNQVPIASGILMCHTCIGGVLAGKPLSDFCKYHSWRKAFYSIGGIGAFFSILMAIVARGRPERHGFAPVNEESKPTVEKSAKERVIQLFINMWKIVKYPYYWIPVAFVLMNVVPFINATSL</sequence>
<comment type="catalytic activity">
    <reaction evidence="6">
        <text>L-lysyl-L-alpha-amino acid(out) = L-lysyl-L-alpha-amino acid(in)</text>
        <dbReference type="Rhea" id="RHEA:79387"/>
        <dbReference type="ChEBI" id="CHEBI:229965"/>
    </reaction>
</comment>
<reference evidence="21" key="1">
    <citation type="submission" date="2006-10" db="EMBL/GenBank/DDBJ databases">
        <authorList>
            <person name="Amadeo P."/>
            <person name="Zhao Q."/>
            <person name="Wortman J."/>
            <person name="Fraser-Liggett C."/>
            <person name="Carlton J."/>
        </authorList>
    </citation>
    <scope>NUCLEOTIDE SEQUENCE</scope>
    <source>
        <strain evidence="21">G3</strain>
    </source>
</reference>
<dbReference type="RefSeq" id="XP_001307430.1">
    <property type="nucleotide sequence ID" value="XM_001307429.1"/>
</dbReference>
<evidence type="ECO:0000256" key="19">
    <source>
        <dbReference type="SAM" id="Phobius"/>
    </source>
</evidence>
<dbReference type="InterPro" id="IPR011701">
    <property type="entry name" value="MFS"/>
</dbReference>
<dbReference type="InterPro" id="IPR052187">
    <property type="entry name" value="MFSD1"/>
</dbReference>
<dbReference type="STRING" id="5722.A2FKS6"/>
<comment type="catalytic activity">
    <reaction evidence="13">
        <text>L-alanyl-L-lysine(out) = L-alanyl-L-lysine(in)</text>
        <dbReference type="Rhea" id="RHEA:79415"/>
        <dbReference type="ChEBI" id="CHEBI:192470"/>
    </reaction>
</comment>
<evidence type="ECO:0000256" key="2">
    <source>
        <dbReference type="ARBA" id="ARBA00044876"/>
    </source>
</evidence>
<comment type="catalytic activity">
    <reaction evidence="7">
        <text>L-alpha-aminoacyl-L-lysine(out) = L-alpha-aminoacyl-L-lysine(in)</text>
        <dbReference type="Rhea" id="RHEA:79383"/>
        <dbReference type="ChEBI" id="CHEBI:229966"/>
    </reaction>
</comment>
<feature type="transmembrane region" description="Helical" evidence="19">
    <location>
        <begin position="84"/>
        <end position="103"/>
    </location>
</feature>
<comment type="catalytic activity">
    <reaction evidence="4">
        <text>L-alpha-aminoacyl-L-arginine(out) = L-alpha-aminoacyl-L-arginine(in)</text>
        <dbReference type="Rhea" id="RHEA:79367"/>
        <dbReference type="ChEBI" id="CHEBI:229968"/>
    </reaction>
</comment>